<sequence>MFETAIVRQFDDDDPRLFKLPPVFNGQDPTQYKGGRILPLISENTYLTTNRRAIHKMGDQREETTEGVRFPPLSSQQMTKDDKGRLADPRRLGSERKDKREQLLQHDLNDRSGSALDHADLGNSRGREGQFLVSRESTDSPPQRMIVSIKIKSGEVLQISSMDNLVDFDDAKENQLDREKMKKQRKGRRGIQSPSSFSGLTTFSTEAALYEADSPDQTFLSRVRSASWCQCSDHAMVSAHCPECRKTSGNHEKWCMSRNSLCASCGKPFKRKYPHLERKSPSSTTLTIDSFTSTADVETTPARNSMRVTDDGNMVSSDWHDSGFEDSGEARNRPSKRKTTSHVRVSKSKEREEKLNSLTSTSIDADVHRRAYDLAVSYAHTKRFMQQHKSFSVSDIAPTGVCFSYFPLLKTKRPRASENEGEADIFPHFFGVRADEREGKKVKVKKGLKHVLGNTNLEDFYPGGKNYPKS</sequence>
<evidence type="ECO:0000256" key="1">
    <source>
        <dbReference type="SAM" id="MobiDB-lite"/>
    </source>
</evidence>
<feature type="compositionally biased region" description="Basic and acidic residues" evidence="1">
    <location>
        <begin position="117"/>
        <end position="128"/>
    </location>
</feature>
<feature type="compositionally biased region" description="Basic and acidic residues" evidence="1">
    <location>
        <begin position="318"/>
        <end position="332"/>
    </location>
</feature>
<feature type="compositionally biased region" description="Basic residues" evidence="1">
    <location>
        <begin position="333"/>
        <end position="346"/>
    </location>
</feature>
<name>A0A2T7PEC7_POMCA</name>
<dbReference type="OrthoDB" id="6150251at2759"/>
<reference evidence="2 3" key="1">
    <citation type="submission" date="2018-04" db="EMBL/GenBank/DDBJ databases">
        <title>The genome of golden apple snail Pomacea canaliculata provides insight into stress tolerance and invasive adaptation.</title>
        <authorList>
            <person name="Liu C."/>
            <person name="Liu B."/>
            <person name="Ren Y."/>
            <person name="Zhang Y."/>
            <person name="Wang H."/>
            <person name="Li S."/>
            <person name="Jiang F."/>
            <person name="Yin L."/>
            <person name="Zhang G."/>
            <person name="Qian W."/>
            <person name="Fan W."/>
        </authorList>
    </citation>
    <scope>NUCLEOTIDE SEQUENCE [LARGE SCALE GENOMIC DNA]</scope>
    <source>
        <strain evidence="2">SZHN2017</strain>
        <tissue evidence="2">Muscle</tissue>
    </source>
</reference>
<feature type="compositionally biased region" description="Basic and acidic residues" evidence="1">
    <location>
        <begin position="57"/>
        <end position="66"/>
    </location>
</feature>
<keyword evidence="3" id="KW-1185">Reference proteome</keyword>
<dbReference type="EMBL" id="PZQS01000004">
    <property type="protein sequence ID" value="PVD31772.1"/>
    <property type="molecule type" value="Genomic_DNA"/>
</dbReference>
<feature type="region of interest" description="Disordered" evidence="1">
    <location>
        <begin position="178"/>
        <end position="198"/>
    </location>
</feature>
<feature type="region of interest" description="Disordered" evidence="1">
    <location>
        <begin position="297"/>
        <end position="357"/>
    </location>
</feature>
<comment type="caution">
    <text evidence="2">The sequence shown here is derived from an EMBL/GenBank/DDBJ whole genome shotgun (WGS) entry which is preliminary data.</text>
</comment>
<organism evidence="2 3">
    <name type="scientific">Pomacea canaliculata</name>
    <name type="common">Golden apple snail</name>
    <dbReference type="NCBI Taxonomy" id="400727"/>
    <lineage>
        <taxon>Eukaryota</taxon>
        <taxon>Metazoa</taxon>
        <taxon>Spiralia</taxon>
        <taxon>Lophotrochozoa</taxon>
        <taxon>Mollusca</taxon>
        <taxon>Gastropoda</taxon>
        <taxon>Caenogastropoda</taxon>
        <taxon>Architaenioglossa</taxon>
        <taxon>Ampullarioidea</taxon>
        <taxon>Ampullariidae</taxon>
        <taxon>Pomacea</taxon>
    </lineage>
</organism>
<dbReference type="AlphaFoldDB" id="A0A2T7PEC7"/>
<accession>A0A2T7PEC7</accession>
<evidence type="ECO:0000313" key="3">
    <source>
        <dbReference type="Proteomes" id="UP000245119"/>
    </source>
</evidence>
<dbReference type="Proteomes" id="UP000245119">
    <property type="component" value="Linkage Group LG4"/>
</dbReference>
<feature type="compositionally biased region" description="Basic and acidic residues" evidence="1">
    <location>
        <begin position="79"/>
        <end position="110"/>
    </location>
</feature>
<evidence type="ECO:0000313" key="2">
    <source>
        <dbReference type="EMBL" id="PVD31772.1"/>
    </source>
</evidence>
<gene>
    <name evidence="2" type="ORF">C0Q70_07190</name>
</gene>
<protein>
    <submittedName>
        <fullName evidence="2">Uncharacterized protein</fullName>
    </submittedName>
</protein>
<proteinExistence type="predicted"/>
<feature type="compositionally biased region" description="Polar residues" evidence="1">
    <location>
        <begin position="297"/>
        <end position="307"/>
    </location>
</feature>
<feature type="region of interest" description="Disordered" evidence="1">
    <location>
        <begin position="57"/>
        <end position="140"/>
    </location>
</feature>